<dbReference type="Pfam" id="PF00291">
    <property type="entry name" value="PALP"/>
    <property type="match status" value="2"/>
</dbReference>
<feature type="coiled-coil region" evidence="19">
    <location>
        <begin position="1682"/>
        <end position="1712"/>
    </location>
</feature>
<dbReference type="InterPro" id="IPR004154">
    <property type="entry name" value="Anticodon-bd"/>
</dbReference>
<dbReference type="InterPro" id="IPR009068">
    <property type="entry name" value="uS15_NS1_RNA-bd_sf"/>
</dbReference>
<name>A0A195FR79_9HYME</name>
<organism evidence="24 25">
    <name type="scientific">Trachymyrmex septentrionalis</name>
    <dbReference type="NCBI Taxonomy" id="34720"/>
    <lineage>
        <taxon>Eukaryota</taxon>
        <taxon>Metazoa</taxon>
        <taxon>Ecdysozoa</taxon>
        <taxon>Arthropoda</taxon>
        <taxon>Hexapoda</taxon>
        <taxon>Insecta</taxon>
        <taxon>Pterygota</taxon>
        <taxon>Neoptera</taxon>
        <taxon>Endopterygota</taxon>
        <taxon>Hymenoptera</taxon>
        <taxon>Apocrita</taxon>
        <taxon>Aculeata</taxon>
        <taxon>Formicoidea</taxon>
        <taxon>Formicidae</taxon>
        <taxon>Myrmicinae</taxon>
        <taxon>Trachymyrmex</taxon>
    </lineage>
</organism>
<evidence type="ECO:0000256" key="16">
    <source>
        <dbReference type="ARBA" id="ARBA00061295"/>
    </source>
</evidence>
<evidence type="ECO:0000256" key="1">
    <source>
        <dbReference type="ARBA" id="ARBA00009968"/>
    </source>
</evidence>
<evidence type="ECO:0000256" key="10">
    <source>
        <dbReference type="ARBA" id="ARBA00022884"/>
    </source>
</evidence>
<dbReference type="InterPro" id="IPR036282">
    <property type="entry name" value="Glutathione-S-Trfase_C_sf"/>
</dbReference>
<dbReference type="Gene3D" id="3.40.50.800">
    <property type="entry name" value="Anticodon-binding domain"/>
    <property type="match status" value="1"/>
</dbReference>
<dbReference type="EMBL" id="KQ981305">
    <property type="protein sequence ID" value="KYN42936.1"/>
    <property type="molecule type" value="Genomic_DNA"/>
</dbReference>
<dbReference type="SMART" id="SM00946">
    <property type="entry name" value="ProRS-C_1"/>
    <property type="match status" value="1"/>
</dbReference>
<dbReference type="Gene3D" id="3.40.50.620">
    <property type="entry name" value="HUPs"/>
    <property type="match status" value="1"/>
</dbReference>
<dbReference type="Proteomes" id="UP000078541">
    <property type="component" value="Unassembled WGS sequence"/>
</dbReference>
<keyword evidence="12 24" id="KW-0030">Aminoacyl-tRNA synthetase</keyword>
<feature type="domain" description="WHEP-TRS" evidence="23">
    <location>
        <begin position="1837"/>
        <end position="1893"/>
    </location>
</feature>
<dbReference type="HAMAP" id="MF_01571">
    <property type="entry name" value="Pro_tRNA_synth_type3"/>
    <property type="match status" value="1"/>
</dbReference>
<dbReference type="GO" id="GO:0006433">
    <property type="term" value="P:prolyl-tRNA aminoacylation"/>
    <property type="evidence" value="ECO:0007669"/>
    <property type="project" value="InterPro"/>
</dbReference>
<evidence type="ECO:0000256" key="8">
    <source>
        <dbReference type="ARBA" id="ARBA00022833"/>
    </source>
</evidence>
<evidence type="ECO:0000256" key="17">
    <source>
        <dbReference type="ARBA" id="ARBA00067786"/>
    </source>
</evidence>
<dbReference type="CDD" id="cd00862">
    <property type="entry name" value="ProRS_anticodon_zinc"/>
    <property type="match status" value="1"/>
</dbReference>
<dbReference type="InterPro" id="IPR004526">
    <property type="entry name" value="Glu-tRNA-synth_arc/euk"/>
</dbReference>
<dbReference type="EC" id="6.1.1.15" evidence="2"/>
<comment type="catalytic activity">
    <reaction evidence="14">
        <text>tRNA(Glu) + L-glutamate + ATP = L-glutamyl-tRNA(Glu) + AMP + diphosphate</text>
        <dbReference type="Rhea" id="RHEA:23540"/>
        <dbReference type="Rhea" id="RHEA-COMP:9663"/>
        <dbReference type="Rhea" id="RHEA-COMP:9680"/>
        <dbReference type="ChEBI" id="CHEBI:29985"/>
        <dbReference type="ChEBI" id="CHEBI:30616"/>
        <dbReference type="ChEBI" id="CHEBI:33019"/>
        <dbReference type="ChEBI" id="CHEBI:78442"/>
        <dbReference type="ChEBI" id="CHEBI:78520"/>
        <dbReference type="ChEBI" id="CHEBI:456215"/>
        <dbReference type="EC" id="6.1.1.17"/>
    </reaction>
    <physiologicalReaction direction="left-to-right" evidence="14">
        <dbReference type="Rhea" id="RHEA:23541"/>
    </physiologicalReaction>
</comment>
<dbReference type="FunFam" id="3.30.110.30:FF:000001">
    <property type="entry name" value="Bifunctional glutamate/proline--tRNA ligase"/>
    <property type="match status" value="1"/>
</dbReference>
<dbReference type="NCBIfam" id="TIGR00408">
    <property type="entry name" value="proS_fam_I"/>
    <property type="match status" value="1"/>
</dbReference>
<dbReference type="GO" id="GO:0006424">
    <property type="term" value="P:glutamyl-tRNA aminoacylation"/>
    <property type="evidence" value="ECO:0007669"/>
    <property type="project" value="InterPro"/>
</dbReference>
<dbReference type="CDD" id="cd10309">
    <property type="entry name" value="GST_C_GluProRS_N"/>
    <property type="match status" value="1"/>
</dbReference>
<dbReference type="PROSITE" id="PS50405">
    <property type="entry name" value="GST_CTER"/>
    <property type="match status" value="1"/>
</dbReference>
<dbReference type="Pfam" id="PF00587">
    <property type="entry name" value="tRNA-synt_2b"/>
    <property type="match status" value="1"/>
</dbReference>
<dbReference type="InterPro" id="IPR033721">
    <property type="entry name" value="ProRS_core_arch_euk"/>
</dbReference>
<sequence length="2655" mass="302929">MSPKKKKQKTEETAMQSTVTAMESMKTAIESITSVIQLMETVTSNARSFSYTVARTLKREGFNFEWNVIEKGYIKSAPGEEYEISYVTIKQAASFLNGYILKTPCFQSERILNERGFNIYLKKELYQVTDSIKARGVIYSLLHLSEEQKCKGVIIISSGSFAFIICHYGDRYKIPVTVVLPTTTAEEKLGICRAYLLARVLVRGNNLLEAHRAALDIAMKEDLFYLDGNDHPNMIIGQATLGIEIIKQQSEIDVVLLPTAIEGCGLTTAIAIAIKGCNSKITVIEVQGTNSDLFQEVKKQTDSPKELNIPTKEYVACPLRNIPRCVIDRFISVAPEWIYYASIQLHKSECYYDCYGAIALAAILSGQLDDLRGKRNDHPNMIIGQATLGIEIIKQQSEIDVVLLPTAIEGCGLTTAIAIAIKGCNSKITVIYIIELGLQKTRSRRKYISFEVIRSALFQIREYIFKTPLTESSLLRKIGVHIYFKKELDQHMNSIQIRGVIYTLLQLTDEQKHNGVIAISMGYFAQILCYFGQKFRIPVTVVMQKSTAQEIVDKCQYLGATVIAQGDNIVEVYNIALQIARTRGLCYLDGNDHPDMIIGQATLGLEIFEQLDFGKKIDAVILPTTVDACGVNAAIAMAIKEWNSNIKIIEVQTKVQDLLINNIRQKCYNIAFPGPNVYMGYKNLLQDIRYYLFDRVVLVSEPLIQEAANFLLTKENFNDYYAAIALAGILTGNLNDLIKEKSMGEETAAFKIAVNPVNHVLDVLVVAEIINSEKKDIMISWNKIWNNESDVYLFDKDYKLLGQYNNEITRYLARTINPLLYGGACPYERTEIDHWISCALVLQNKQINKELLNYLNDVLIARTWLVTKRLTLADIHVFCALHRHEYIKSYAKDYCNITRWYKHMESLPVFNNAISMIAKNCSSTSKPKDVSSQKEKSDAKQTKTRKQEGKFIDLPGAEMGKVVVRFPPEASGYLHIGHAKAALLNQYYAETFQGQLIMRFDDTNPAKETIEFEEAILEDLKLLQIKPDRFTHTSDYFHILEDYCTTLIKDGKAYLDCTPANLMKEQRDKRLKSEYRDLSSSENLKLWEEMKRGTKMGQEYCVRAKIDYQSTNGCMRDPTIYRCKLESHPRTGNKYKVYPTYDFACPIVDVIENVTHTLRTTEYHDRDAQFYWIIEALGLRRPYIWEYSRLNMTYTVLSKRKLTWFVNEGLVDGWDDPRFPTVRGILRRGMTVEGLKQFIIAQGSSKSVVFMEWDKIWAFNKKVIDPVAIRYTALNYNELISVNVIDAKEEWLIVQNHPKDSSKGTKQVRVGSKILIEKEDAERLIEGQNATFINWGNIMIQKINKYNGNIIDVQARLNLEDKNYKNTLKITWLAESLPTSDSNAEKSNPIKCYAVYFNHIMSVPVLGKDDDFKNFVAKNTRKEIRMLGEVELKRVKKGEIIQLQRKGFFICDIPYESSSYSTREPPIVLFHIPDGHTTTPYMTPVVSNNQQAQFDKVQFLKNLKADKSKIVQEEKILSDLKKNYKIMNGQDWKPELSESNGTESNVYSDQKVDPEIEEIFERYKKQGHTKEYILYMVDIQKSIYEYLRIAKESMFNKRCWTYGQTGPTEDFGAYLKTRTKLLFEKIKKQSDEVRDLKNSEADKSIIEKEVKVLLTLKSDYKIVSGKDWKLADTKVASTESKIKSGNQEISEAEKISEEIKKQGDKVRNLKSSKADKSIIDQEVKVLLSLKSDYKNAIGQDWKPADIKVASIESKIKPENQDISEAEKISEEIKKQGDKVRNLKSSKAGKSIIDQEVKVLLSLKSDYKNTTGQDWKSTDTKVVSTESKIKPENQDISEAEKISEEIKKQGDKVRNLKSSKAGKSIIDQEVKVLLSLKSDYKNATGQDWKPTDTKVASTESKIKPGNEEISEAEKISEEIKKQGDKVRNIKSSKAEKSIIDQEVKVLLSLKSDYKNATGQDWKPADTKVASTESKIKPGNQDISEAEKISEEIKKQGDKVRNLKSSKADKSIIDQEVKVLLSLKSDYKNTTGQDWKPVDTKVTESKLKSENQEISEAEKISEEIKKQGDKVRNLKSSKAEKSIIDQEVKILLSLKSDYKSLTGQDWKPVNSDAVSKKEKQNISKLEKTLEKEVAKNANNKDSDSNKTGTRLGLEAKKEENFTDWYSQVITKSGMIEYYDVSGCYILRPWSFSIWKIIKEFIDKEITDTGVQECYFPIFVTRSVLEKEKAHIADFAPEVAWVTKYGETDLAEPIAIRPTSETIMYPAYAKWLRSDTELPLRLNQWNNVVRWEFKDPKPFLRTREFLWQEGHTAFATKAEAEAEVLMILDLYARVYEDLLAVPVIKGRKTEKEKFAGGEYTTTVEAFIPINGRAIQGATSHYLGQNFSKMFNIQVEGIAGREEKTFVYQNSWGLTTRTIGVMIMVHGDDRGLVLPPNVAPIQIIVIPCGIAVNMDEHTKENILKKCDWLVRHLGQEGKFRVKSDCRLNRTPGWKFNHWELKGVPIRLEVGPKDLLKNQVTVVRRDNFQRTTIEICNDNIITPLTSILNDVQKQLLSRARSKLNEHIKKVEKWGDFNPELNKKNLLLAPFCGDPACEDKIKEDSKEDRSESAESGSLMGAKSLCIPFDQPEMIRPLNELKCIHHSCKNKPKFYTLFGRSY</sequence>
<dbReference type="InterPro" id="IPR000738">
    <property type="entry name" value="WHEP-TRS_dom"/>
</dbReference>
<dbReference type="SUPFAM" id="SSF55681">
    <property type="entry name" value="Class II aaRS and biotin synthetases"/>
    <property type="match status" value="1"/>
</dbReference>
<feature type="domain" description="WHEP-TRS" evidence="23">
    <location>
        <begin position="2054"/>
        <end position="2110"/>
    </location>
</feature>
<reference evidence="24 25" key="1">
    <citation type="submission" date="2016-03" db="EMBL/GenBank/DDBJ databases">
        <title>Trachymyrmex septentrionalis WGS genome.</title>
        <authorList>
            <person name="Nygaard S."/>
            <person name="Hu H."/>
            <person name="Boomsma J."/>
            <person name="Zhang G."/>
        </authorList>
    </citation>
    <scope>NUCLEOTIDE SEQUENCE [LARGE SCALE GENOMIC DNA]</scope>
    <source>
        <strain evidence="24">Tsep2-gDNA-1</strain>
        <tissue evidence="24">Whole body</tissue>
    </source>
</reference>
<evidence type="ECO:0000313" key="25">
    <source>
        <dbReference type="Proteomes" id="UP000078541"/>
    </source>
</evidence>
<dbReference type="CDD" id="cd00807">
    <property type="entry name" value="GlnRS_core"/>
    <property type="match status" value="1"/>
</dbReference>
<dbReference type="SUPFAM" id="SSF50715">
    <property type="entry name" value="Ribosomal protein L25-like"/>
    <property type="match status" value="1"/>
</dbReference>
<dbReference type="GO" id="GO:0005524">
    <property type="term" value="F:ATP binding"/>
    <property type="evidence" value="ECO:0007669"/>
    <property type="project" value="UniProtKB-KW"/>
</dbReference>
<dbReference type="GO" id="GO:0003723">
    <property type="term" value="F:RNA binding"/>
    <property type="evidence" value="ECO:0007669"/>
    <property type="project" value="UniProtKB-KW"/>
</dbReference>
<evidence type="ECO:0000256" key="19">
    <source>
        <dbReference type="SAM" id="Coils"/>
    </source>
</evidence>
<dbReference type="PANTHER" id="PTHR43382">
    <property type="entry name" value="PROLYL-TRNA SYNTHETASE"/>
    <property type="match status" value="1"/>
</dbReference>
<dbReference type="Pfam" id="PF20974">
    <property type="entry name" value="tRNA-synt_1c_C2"/>
    <property type="match status" value="1"/>
</dbReference>
<dbReference type="FunFam" id="3.40.50.620:FF:000070">
    <property type="entry name" value="Bifunctional glutamate/proline--tRNA ligase"/>
    <property type="match status" value="1"/>
</dbReference>
<dbReference type="InterPro" id="IPR011035">
    <property type="entry name" value="Ribosomal_bL25/Gln-tRNA_synth"/>
</dbReference>
<evidence type="ECO:0000256" key="3">
    <source>
        <dbReference type="ARBA" id="ARBA00012835"/>
    </source>
</evidence>
<dbReference type="HAMAP" id="MF_02076">
    <property type="entry name" value="Glu_tRNA_synth_type2"/>
    <property type="match status" value="1"/>
</dbReference>
<dbReference type="InterPro" id="IPR002314">
    <property type="entry name" value="aa-tRNA-synt_IIb"/>
</dbReference>
<dbReference type="PROSITE" id="PS50862">
    <property type="entry name" value="AA_TRNA_LIGASE_II"/>
    <property type="match status" value="1"/>
</dbReference>
<dbReference type="InterPro" id="IPR001926">
    <property type="entry name" value="TrpB-like_PALP"/>
</dbReference>
<feature type="region of interest" description="Disordered" evidence="20">
    <location>
        <begin position="1882"/>
        <end position="1909"/>
    </location>
</feature>
<feature type="domain" description="Aminoacyl-transfer RNA synthetases class-II family profile" evidence="22">
    <location>
        <begin position="2189"/>
        <end position="2431"/>
    </location>
</feature>
<keyword evidence="8" id="KW-0862">Zinc</keyword>
<dbReference type="InterPro" id="IPR045864">
    <property type="entry name" value="aa-tRNA-synth_II/BPL/LPL"/>
</dbReference>
<dbReference type="FunFam" id="1.10.287.10:FF:000006">
    <property type="entry name" value="Bifunctional glutamate/proline--tRNA ligase"/>
    <property type="match status" value="6"/>
</dbReference>
<dbReference type="SUPFAM" id="SSF47616">
    <property type="entry name" value="GST C-terminal domain-like"/>
    <property type="match status" value="1"/>
</dbReference>
<feature type="coiled-coil region" evidence="19">
    <location>
        <begin position="2045"/>
        <end position="2075"/>
    </location>
</feature>
<dbReference type="GO" id="GO:0004827">
    <property type="term" value="F:proline-tRNA ligase activity"/>
    <property type="evidence" value="ECO:0007669"/>
    <property type="project" value="UniProtKB-EC"/>
</dbReference>
<feature type="compositionally biased region" description="Basic and acidic residues" evidence="20">
    <location>
        <begin position="1899"/>
        <end position="1909"/>
    </location>
</feature>
<evidence type="ECO:0000259" key="23">
    <source>
        <dbReference type="PROSITE" id="PS51185"/>
    </source>
</evidence>
<dbReference type="CDD" id="cd00936">
    <property type="entry name" value="WEPRS_RNA"/>
    <property type="match status" value="6"/>
</dbReference>
<dbReference type="Pfam" id="PF03950">
    <property type="entry name" value="tRNA-synt_1c_C"/>
    <property type="match status" value="1"/>
</dbReference>
<dbReference type="InterPro" id="IPR049437">
    <property type="entry name" value="tRNA-synt_1c_C2"/>
</dbReference>
<dbReference type="Pfam" id="PF03129">
    <property type="entry name" value="HGTP_anticodon"/>
    <property type="match status" value="1"/>
</dbReference>
<dbReference type="GO" id="GO:0004818">
    <property type="term" value="F:glutamate-tRNA ligase activity"/>
    <property type="evidence" value="ECO:0007669"/>
    <property type="project" value="UniProtKB-EC"/>
</dbReference>
<evidence type="ECO:0000259" key="21">
    <source>
        <dbReference type="PROSITE" id="PS50405"/>
    </source>
</evidence>
<dbReference type="FunFam" id="3.30.930.10:FF:000007">
    <property type="entry name" value="Bifunctional glutamate/proline--tRNA ligase"/>
    <property type="match status" value="1"/>
</dbReference>
<evidence type="ECO:0000256" key="11">
    <source>
        <dbReference type="ARBA" id="ARBA00022917"/>
    </source>
</evidence>
<evidence type="ECO:0000313" key="24">
    <source>
        <dbReference type="EMBL" id="KYN42936.1"/>
    </source>
</evidence>
<dbReference type="Gene3D" id="2.40.240.10">
    <property type="entry name" value="Ribosomal Protein L25, Chain P"/>
    <property type="match status" value="2"/>
</dbReference>
<keyword evidence="10" id="KW-0694">RNA-binding</keyword>
<dbReference type="Gene3D" id="3.40.50.1100">
    <property type="match status" value="5"/>
</dbReference>
<proteinExistence type="inferred from homology"/>
<evidence type="ECO:0000256" key="14">
    <source>
        <dbReference type="ARBA" id="ARBA00047366"/>
    </source>
</evidence>
<dbReference type="SUPFAM" id="SSF52374">
    <property type="entry name" value="Nucleotidylyl transferase"/>
    <property type="match status" value="1"/>
</dbReference>
<dbReference type="STRING" id="34720.A0A195FR79"/>
<dbReference type="InterPro" id="IPR004046">
    <property type="entry name" value="GST_C"/>
</dbReference>
<dbReference type="GO" id="GO:0005737">
    <property type="term" value="C:cytoplasm"/>
    <property type="evidence" value="ECO:0007669"/>
    <property type="project" value="InterPro"/>
</dbReference>
<evidence type="ECO:0000256" key="7">
    <source>
        <dbReference type="ARBA" id="ARBA00022741"/>
    </source>
</evidence>
<evidence type="ECO:0000256" key="4">
    <source>
        <dbReference type="ARBA" id="ARBA00022553"/>
    </source>
</evidence>
<dbReference type="FunFam" id="3.40.50.800:FF:000005">
    <property type="entry name" value="bifunctional glutamate/proline--tRNA ligase"/>
    <property type="match status" value="1"/>
</dbReference>
<dbReference type="InterPro" id="IPR010987">
    <property type="entry name" value="Glutathione-S-Trfase_C-like"/>
</dbReference>
<dbReference type="InterPro" id="IPR001412">
    <property type="entry name" value="aa-tRNA-synth_I_CS"/>
</dbReference>
<dbReference type="Gene3D" id="1.10.287.10">
    <property type="entry name" value="S15/NS1, RNA-binding"/>
    <property type="match status" value="8"/>
</dbReference>
<keyword evidence="9" id="KW-0067">ATP-binding</keyword>
<dbReference type="InterPro" id="IPR000924">
    <property type="entry name" value="Glu/Gln-tRNA-synth"/>
</dbReference>
<evidence type="ECO:0000256" key="6">
    <source>
        <dbReference type="ARBA" id="ARBA00022723"/>
    </source>
</evidence>
<feature type="domain" description="WHEP-TRS" evidence="23">
    <location>
        <begin position="1910"/>
        <end position="1966"/>
    </location>
</feature>
<dbReference type="Gene3D" id="3.30.930.10">
    <property type="entry name" value="Bira Bifunctional Protein, Domain 2"/>
    <property type="match status" value="1"/>
</dbReference>
<comment type="similarity">
    <text evidence="1">In the C-terminal section; belongs to the class-II aminoacyl-tRNA synthetase family.</text>
</comment>
<dbReference type="NCBIfam" id="TIGR00463">
    <property type="entry name" value="gltX_arch"/>
    <property type="match status" value="1"/>
</dbReference>
<dbReference type="PROSITE" id="PS00178">
    <property type="entry name" value="AA_TRNA_LIGASE_I"/>
    <property type="match status" value="1"/>
</dbReference>
<dbReference type="SMART" id="SM00991">
    <property type="entry name" value="WHEP-TRS"/>
    <property type="match status" value="8"/>
</dbReference>
<keyword evidence="19" id="KW-0175">Coiled coil</keyword>
<dbReference type="PRINTS" id="PR00987">
    <property type="entry name" value="TRNASYNTHGLU"/>
</dbReference>
<feature type="domain" description="WHEP-TRS" evidence="23">
    <location>
        <begin position="1691"/>
        <end position="1747"/>
    </location>
</feature>
<dbReference type="InterPro" id="IPR020059">
    <property type="entry name" value="Glu/Gln-tRNA-synth_Ib_codon-bd"/>
</dbReference>
<feature type="domain" description="GST C-terminal" evidence="21">
    <location>
        <begin position="790"/>
        <end position="930"/>
    </location>
</feature>
<dbReference type="PROSITE" id="PS00762">
    <property type="entry name" value="WHEP_TRS_1"/>
    <property type="match status" value="6"/>
</dbReference>
<dbReference type="PROSITE" id="PS51185">
    <property type="entry name" value="WHEP_TRS_2"/>
    <property type="match status" value="7"/>
</dbReference>
<gene>
    <name evidence="24" type="ORF">ALC56_02740</name>
</gene>
<keyword evidence="11" id="KW-0648">Protein biosynthesis</keyword>
<evidence type="ECO:0000256" key="15">
    <source>
        <dbReference type="ARBA" id="ARBA00050792"/>
    </source>
</evidence>
<evidence type="ECO:0000256" key="9">
    <source>
        <dbReference type="ARBA" id="ARBA00022840"/>
    </source>
</evidence>
<dbReference type="CDD" id="cd00778">
    <property type="entry name" value="ProRS_core_arch_euk"/>
    <property type="match status" value="1"/>
</dbReference>
<evidence type="ECO:0000256" key="5">
    <source>
        <dbReference type="ARBA" id="ARBA00022598"/>
    </source>
</evidence>
<dbReference type="Pfam" id="PF00043">
    <property type="entry name" value="GST_C"/>
    <property type="match status" value="1"/>
</dbReference>
<dbReference type="InterPro" id="IPR036052">
    <property type="entry name" value="TrpB-like_PALP_sf"/>
</dbReference>
<accession>A0A195FR79</accession>
<dbReference type="EC" id="6.1.1.17" evidence="3"/>
<evidence type="ECO:0000256" key="18">
    <source>
        <dbReference type="ARBA" id="ARBA00076053"/>
    </source>
</evidence>
<dbReference type="SUPFAM" id="SSF52954">
    <property type="entry name" value="Class II aaRS ABD-related"/>
    <property type="match status" value="1"/>
</dbReference>
<dbReference type="InterPro" id="IPR006195">
    <property type="entry name" value="aa-tRNA-synth_II"/>
</dbReference>
<comment type="catalytic activity">
    <reaction evidence="15">
        <text>tRNA(Pro) + L-proline + ATP = L-prolyl-tRNA(Pro) + AMP + diphosphate</text>
        <dbReference type="Rhea" id="RHEA:14305"/>
        <dbReference type="Rhea" id="RHEA-COMP:9700"/>
        <dbReference type="Rhea" id="RHEA-COMP:9702"/>
        <dbReference type="ChEBI" id="CHEBI:30616"/>
        <dbReference type="ChEBI" id="CHEBI:33019"/>
        <dbReference type="ChEBI" id="CHEBI:60039"/>
        <dbReference type="ChEBI" id="CHEBI:78442"/>
        <dbReference type="ChEBI" id="CHEBI:78532"/>
        <dbReference type="ChEBI" id="CHEBI:456215"/>
        <dbReference type="EC" id="6.1.1.15"/>
    </reaction>
    <physiologicalReaction direction="left-to-right" evidence="15">
        <dbReference type="Rhea" id="RHEA:14306"/>
    </physiologicalReaction>
</comment>
<dbReference type="Gene3D" id="3.30.110.30">
    <property type="entry name" value="C-terminal domain of ProRS"/>
    <property type="match status" value="1"/>
</dbReference>
<feature type="region of interest" description="Disordered" evidence="20">
    <location>
        <begin position="1956"/>
        <end position="1984"/>
    </location>
</feature>
<protein>
    <recommendedName>
        <fullName evidence="17">Bifunctional glutamate/proline--tRNA ligase</fullName>
        <ecNumber evidence="2">6.1.1.15</ecNumber>
        <ecNumber evidence="3">6.1.1.17</ecNumber>
    </recommendedName>
    <alternativeName>
        <fullName evidence="18">Bifunctional aminoacyl-tRNA synthetase</fullName>
    </alternativeName>
</protein>
<feature type="compositionally biased region" description="Basic and acidic residues" evidence="20">
    <location>
        <begin position="926"/>
        <end position="947"/>
    </location>
</feature>
<keyword evidence="13" id="KW-0511">Multifunctional enzyme</keyword>
<keyword evidence="5" id="KW-0436">Ligase</keyword>
<evidence type="ECO:0000256" key="20">
    <source>
        <dbReference type="SAM" id="MobiDB-lite"/>
    </source>
</evidence>
<keyword evidence="7" id="KW-0547">Nucleotide-binding</keyword>
<keyword evidence="6" id="KW-0479">Metal-binding</keyword>
<dbReference type="Pfam" id="PF00749">
    <property type="entry name" value="tRNA-synt_1c"/>
    <property type="match status" value="1"/>
</dbReference>
<dbReference type="InterPro" id="IPR016061">
    <property type="entry name" value="Pro-tRNA_ligase_II_C"/>
</dbReference>
<dbReference type="InterPro" id="IPR036621">
    <property type="entry name" value="Anticodon-bd_dom_sf"/>
</dbReference>
<evidence type="ECO:0000256" key="12">
    <source>
        <dbReference type="ARBA" id="ARBA00023146"/>
    </source>
</evidence>
<evidence type="ECO:0000259" key="22">
    <source>
        <dbReference type="PROSITE" id="PS50862"/>
    </source>
</evidence>
<keyword evidence="4" id="KW-0597">Phosphoprotein</keyword>
<feature type="domain" description="WHEP-TRS" evidence="23">
    <location>
        <begin position="1618"/>
        <end position="1674"/>
    </location>
</feature>
<feature type="domain" description="WHEP-TRS" evidence="23">
    <location>
        <begin position="1983"/>
        <end position="2039"/>
    </location>
</feature>
<comment type="similarity">
    <text evidence="16">In the N-terminal section; belongs to the class-I aminoacyl-tRNA synthetase family. Glutamate--tRNA ligase type 2 subfamily.</text>
</comment>
<dbReference type="GO" id="GO:0017101">
    <property type="term" value="C:aminoacyl-tRNA synthetase multienzyme complex"/>
    <property type="evidence" value="ECO:0007669"/>
    <property type="project" value="TreeGrafter"/>
</dbReference>
<dbReference type="SUPFAM" id="SSF47060">
    <property type="entry name" value="S15/NS1 RNA-binding domain"/>
    <property type="match status" value="7"/>
</dbReference>
<dbReference type="InterPro" id="IPR004499">
    <property type="entry name" value="Pro-tRNA-ligase_IIa_arc-type"/>
</dbReference>
<evidence type="ECO:0000256" key="13">
    <source>
        <dbReference type="ARBA" id="ARBA00023268"/>
    </source>
</evidence>
<keyword evidence="25" id="KW-1185">Reference proteome</keyword>
<dbReference type="Pfam" id="PF00458">
    <property type="entry name" value="WHEP-TRS"/>
    <property type="match status" value="7"/>
</dbReference>
<evidence type="ECO:0000256" key="2">
    <source>
        <dbReference type="ARBA" id="ARBA00012831"/>
    </source>
</evidence>
<dbReference type="GO" id="GO:0046872">
    <property type="term" value="F:metal ion binding"/>
    <property type="evidence" value="ECO:0007669"/>
    <property type="project" value="UniProtKB-KW"/>
</dbReference>
<dbReference type="SUPFAM" id="SSF64586">
    <property type="entry name" value="C-terminal domain of ProRS"/>
    <property type="match status" value="1"/>
</dbReference>
<dbReference type="InterPro" id="IPR017449">
    <property type="entry name" value="Pro-tRNA_synth_II"/>
</dbReference>
<dbReference type="InterPro" id="IPR020056">
    <property type="entry name" value="Rbsml_bL25/Gln-tRNA_synth_N"/>
</dbReference>
<feature type="region of interest" description="Disordered" evidence="20">
    <location>
        <begin position="923"/>
        <end position="947"/>
    </location>
</feature>
<dbReference type="Pfam" id="PF09180">
    <property type="entry name" value="ProRS-C_1"/>
    <property type="match status" value="1"/>
</dbReference>
<dbReference type="Gene3D" id="1.20.1050.130">
    <property type="match status" value="1"/>
</dbReference>
<dbReference type="InterPro" id="IPR020058">
    <property type="entry name" value="Glu/Gln-tRNA-synth_Ib_cat-dom"/>
</dbReference>
<feature type="domain" description="WHEP-TRS" evidence="23">
    <location>
        <begin position="1764"/>
        <end position="1820"/>
    </location>
</feature>
<dbReference type="SUPFAM" id="SSF53686">
    <property type="entry name" value="Tryptophan synthase beta subunit-like PLP-dependent enzymes"/>
    <property type="match status" value="3"/>
</dbReference>
<dbReference type="PANTHER" id="PTHR43382:SF2">
    <property type="entry name" value="BIFUNCTIONAL GLUTAMATE_PROLINE--TRNA LIGASE"/>
    <property type="match status" value="1"/>
</dbReference>
<dbReference type="InterPro" id="IPR014729">
    <property type="entry name" value="Rossmann-like_a/b/a_fold"/>
</dbReference>